<dbReference type="Proteomes" id="UP000199058">
    <property type="component" value="Unassembled WGS sequence"/>
</dbReference>
<dbReference type="Pfam" id="PF01098">
    <property type="entry name" value="FTSW_RODA_SPOVE"/>
    <property type="match status" value="1"/>
</dbReference>
<evidence type="ECO:0000256" key="4">
    <source>
        <dbReference type="ARBA" id="ARBA00022618"/>
    </source>
</evidence>
<keyword evidence="7 16" id="KW-0812">Transmembrane</keyword>
<keyword evidence="3 16" id="KW-1003">Cell membrane</keyword>
<sequence>MRATLTRLSLGYRGLLERVRSLLASPEVGKTPVDAWLLFSAIALLLLGWVMVSSASVAIAEAWTGSPQYFAFRQSAFIFLAVIAAWVVSCIPLSLSRFNGHWFLMLAFLLLVVVLFIGREVNGSTRWISLGPFNLQTSEIAKIFLLIYMAGYLVRHLQSVRETFSGFIKPLVLVVLYGGLLIAQPDYGALVVVMAAVMGMVFLAGVRFSHFLLVLFLAVAALALIAVIEPYRMQRLISFTDPWSRQFDSGYQLTQALIAFGRGQWTGLGLGNSVQKLFYLPEAHTDFIFSILAEELGLLGALLTLGLFGLMIARIFLIARRGEKVGHFYAAYLCYGLGVIFAVQLLINLGVNTGLLPTKGLTLPLISYGGSSLLASGIMLGLVFRADLEIRRQAKELKAK</sequence>
<comment type="pathway">
    <text evidence="2 16">Cell wall biogenesis; peptidoglycan biosynthesis.</text>
</comment>
<accession>A0A1I1G5V9</accession>
<keyword evidence="11 16" id="KW-0472">Membrane</keyword>
<evidence type="ECO:0000313" key="18">
    <source>
        <dbReference type="Proteomes" id="UP000199058"/>
    </source>
</evidence>
<comment type="catalytic activity">
    <reaction evidence="15 16">
        <text>[GlcNAc-(1-&gt;4)-Mur2Ac(oyl-L-Ala-gamma-D-Glu-L-Lys-D-Ala-D-Ala)](n)-di-trans,octa-cis-undecaprenyl diphosphate + beta-D-GlcNAc-(1-&gt;4)-Mur2Ac(oyl-L-Ala-gamma-D-Glu-L-Lys-D-Ala-D-Ala)-di-trans,octa-cis-undecaprenyl diphosphate = [GlcNAc-(1-&gt;4)-Mur2Ac(oyl-L-Ala-gamma-D-Glu-L-Lys-D-Ala-D-Ala)](n+1)-di-trans,octa-cis-undecaprenyl diphosphate + di-trans,octa-cis-undecaprenyl diphosphate + H(+)</text>
        <dbReference type="Rhea" id="RHEA:23708"/>
        <dbReference type="Rhea" id="RHEA-COMP:9602"/>
        <dbReference type="Rhea" id="RHEA-COMP:9603"/>
        <dbReference type="ChEBI" id="CHEBI:15378"/>
        <dbReference type="ChEBI" id="CHEBI:58405"/>
        <dbReference type="ChEBI" id="CHEBI:60033"/>
        <dbReference type="ChEBI" id="CHEBI:78435"/>
        <dbReference type="EC" id="2.4.99.28"/>
    </reaction>
</comment>
<evidence type="ECO:0000256" key="15">
    <source>
        <dbReference type="ARBA" id="ARBA00049902"/>
    </source>
</evidence>
<dbReference type="GO" id="GO:0071555">
    <property type="term" value="P:cell wall organization"/>
    <property type="evidence" value="ECO:0007669"/>
    <property type="project" value="UniProtKB-KW"/>
</dbReference>
<feature type="transmembrane region" description="Helical" evidence="16">
    <location>
        <begin position="296"/>
        <end position="317"/>
    </location>
</feature>
<feature type="transmembrane region" description="Helical" evidence="16">
    <location>
        <begin position="71"/>
        <end position="95"/>
    </location>
</feature>
<dbReference type="PANTHER" id="PTHR30474">
    <property type="entry name" value="CELL CYCLE PROTEIN"/>
    <property type="match status" value="1"/>
</dbReference>
<dbReference type="EC" id="2.4.99.28" evidence="16"/>
<dbReference type="GO" id="GO:0005886">
    <property type="term" value="C:plasma membrane"/>
    <property type="evidence" value="ECO:0007669"/>
    <property type="project" value="UniProtKB-SubCell"/>
</dbReference>
<feature type="transmembrane region" description="Helical" evidence="16">
    <location>
        <begin position="35"/>
        <end position="59"/>
    </location>
</feature>
<evidence type="ECO:0000256" key="1">
    <source>
        <dbReference type="ARBA" id="ARBA00004651"/>
    </source>
</evidence>
<proteinExistence type="inferred from homology"/>
<dbReference type="InterPro" id="IPR018365">
    <property type="entry name" value="Cell_cycle_FtsW-rel_CS"/>
</dbReference>
<gene>
    <name evidence="16" type="primary">ftsW</name>
    <name evidence="17" type="ORF">SAMN05660443_1299</name>
</gene>
<comment type="function">
    <text evidence="16">Peptidoglycan polymerase that is essential for cell division.</text>
</comment>
<evidence type="ECO:0000256" key="6">
    <source>
        <dbReference type="ARBA" id="ARBA00022679"/>
    </source>
</evidence>
<dbReference type="GO" id="GO:0043093">
    <property type="term" value="P:FtsZ-dependent cytokinesis"/>
    <property type="evidence" value="ECO:0007669"/>
    <property type="project" value="UniProtKB-UniRule"/>
</dbReference>
<evidence type="ECO:0000256" key="2">
    <source>
        <dbReference type="ARBA" id="ARBA00004752"/>
    </source>
</evidence>
<keyword evidence="5 16" id="KW-0328">Glycosyltransferase</keyword>
<evidence type="ECO:0000256" key="3">
    <source>
        <dbReference type="ARBA" id="ARBA00022475"/>
    </source>
</evidence>
<protein>
    <recommendedName>
        <fullName evidence="16">Probable peptidoglycan glycosyltransferase FtsW</fullName>
        <shortName evidence="16">PGT</shortName>
        <ecNumber evidence="16">2.4.99.28</ecNumber>
    </recommendedName>
    <alternativeName>
        <fullName evidence="16">Cell division protein FtsW</fullName>
    </alternativeName>
    <alternativeName>
        <fullName evidence="16">Cell wall polymerase</fullName>
    </alternativeName>
    <alternativeName>
        <fullName evidence="16">Peptidoglycan polymerase</fullName>
        <shortName evidence="16">PG polymerase</shortName>
    </alternativeName>
</protein>
<keyword evidence="4 16" id="KW-0132">Cell division</keyword>
<keyword evidence="18" id="KW-1185">Reference proteome</keyword>
<evidence type="ECO:0000256" key="10">
    <source>
        <dbReference type="ARBA" id="ARBA00022989"/>
    </source>
</evidence>
<evidence type="ECO:0000256" key="14">
    <source>
        <dbReference type="ARBA" id="ARBA00038053"/>
    </source>
</evidence>
<dbReference type="RefSeq" id="WP_245751712.1">
    <property type="nucleotide sequence ID" value="NZ_FOLH01000002.1"/>
</dbReference>
<dbReference type="PROSITE" id="PS00428">
    <property type="entry name" value="FTSW_RODA_SPOVE"/>
    <property type="match status" value="1"/>
</dbReference>
<dbReference type="AlphaFoldDB" id="A0A1I1G5V9"/>
<dbReference type="NCBIfam" id="TIGR02614">
    <property type="entry name" value="ftsW"/>
    <property type="match status" value="1"/>
</dbReference>
<keyword evidence="10 16" id="KW-1133">Transmembrane helix</keyword>
<dbReference type="GO" id="GO:0032153">
    <property type="term" value="C:cell division site"/>
    <property type="evidence" value="ECO:0007669"/>
    <property type="project" value="UniProtKB-UniRule"/>
</dbReference>
<organism evidence="17 18">
    <name type="scientific">Marinospirillum celere</name>
    <dbReference type="NCBI Taxonomy" id="1122252"/>
    <lineage>
        <taxon>Bacteria</taxon>
        <taxon>Pseudomonadati</taxon>
        <taxon>Pseudomonadota</taxon>
        <taxon>Gammaproteobacteria</taxon>
        <taxon>Oceanospirillales</taxon>
        <taxon>Oceanospirillaceae</taxon>
        <taxon>Marinospirillum</taxon>
    </lineage>
</organism>
<dbReference type="InterPro" id="IPR013437">
    <property type="entry name" value="FtsW"/>
</dbReference>
<keyword evidence="6 16" id="KW-0808">Transferase</keyword>
<dbReference type="GO" id="GO:0015648">
    <property type="term" value="F:lipid-linked peptidoglycan transporter activity"/>
    <property type="evidence" value="ECO:0007669"/>
    <property type="project" value="TreeGrafter"/>
</dbReference>
<evidence type="ECO:0000256" key="13">
    <source>
        <dbReference type="ARBA" id="ARBA00023316"/>
    </source>
</evidence>
<evidence type="ECO:0000256" key="8">
    <source>
        <dbReference type="ARBA" id="ARBA00022960"/>
    </source>
</evidence>
<feature type="transmembrane region" description="Helical" evidence="16">
    <location>
        <begin position="329"/>
        <end position="351"/>
    </location>
</feature>
<feature type="transmembrane region" description="Helical" evidence="16">
    <location>
        <begin position="133"/>
        <end position="154"/>
    </location>
</feature>
<keyword evidence="12 16" id="KW-0131">Cell cycle</keyword>
<dbReference type="PANTHER" id="PTHR30474:SF2">
    <property type="entry name" value="PEPTIDOGLYCAN GLYCOSYLTRANSFERASE FTSW-RELATED"/>
    <property type="match status" value="1"/>
</dbReference>
<dbReference type="HAMAP" id="MF_00913">
    <property type="entry name" value="PGT_FtsW_proteobact"/>
    <property type="match status" value="1"/>
</dbReference>
<feature type="transmembrane region" description="Helical" evidence="16">
    <location>
        <begin position="102"/>
        <end position="121"/>
    </location>
</feature>
<keyword evidence="16" id="KW-0997">Cell inner membrane</keyword>
<dbReference type="UniPathway" id="UPA00219"/>
<keyword evidence="9 16" id="KW-0573">Peptidoglycan synthesis</keyword>
<keyword evidence="8 16" id="KW-0133">Cell shape</keyword>
<feature type="transmembrane region" description="Helical" evidence="16">
    <location>
        <begin position="363"/>
        <end position="384"/>
    </location>
</feature>
<evidence type="ECO:0000256" key="11">
    <source>
        <dbReference type="ARBA" id="ARBA00023136"/>
    </source>
</evidence>
<feature type="transmembrane region" description="Helical" evidence="16">
    <location>
        <begin position="166"/>
        <end position="183"/>
    </location>
</feature>
<evidence type="ECO:0000256" key="16">
    <source>
        <dbReference type="HAMAP-Rule" id="MF_00913"/>
    </source>
</evidence>
<dbReference type="InterPro" id="IPR001182">
    <property type="entry name" value="FtsW/RodA"/>
</dbReference>
<dbReference type="STRING" id="1122252.SAMN05660443_1299"/>
<dbReference type="GO" id="GO:0008955">
    <property type="term" value="F:peptidoglycan glycosyltransferase activity"/>
    <property type="evidence" value="ECO:0007669"/>
    <property type="project" value="UniProtKB-UniRule"/>
</dbReference>
<feature type="transmembrane region" description="Helical" evidence="16">
    <location>
        <begin position="211"/>
        <end position="228"/>
    </location>
</feature>
<name>A0A1I1G5V9_9GAMM</name>
<evidence type="ECO:0000313" key="17">
    <source>
        <dbReference type="EMBL" id="SFC04570.1"/>
    </source>
</evidence>
<comment type="subcellular location">
    <subcellularLocation>
        <location evidence="16">Cell inner membrane</location>
        <topology evidence="16">Multi-pass membrane protein</topology>
    </subcellularLocation>
    <subcellularLocation>
        <location evidence="1">Cell membrane</location>
        <topology evidence="1">Multi-pass membrane protein</topology>
    </subcellularLocation>
    <text evidence="16">Localizes to the division septum.</text>
</comment>
<dbReference type="EMBL" id="FOLH01000002">
    <property type="protein sequence ID" value="SFC04570.1"/>
    <property type="molecule type" value="Genomic_DNA"/>
</dbReference>
<evidence type="ECO:0000256" key="5">
    <source>
        <dbReference type="ARBA" id="ARBA00022676"/>
    </source>
</evidence>
<feature type="transmembrane region" description="Helical" evidence="16">
    <location>
        <begin position="189"/>
        <end position="206"/>
    </location>
</feature>
<evidence type="ECO:0000256" key="9">
    <source>
        <dbReference type="ARBA" id="ARBA00022984"/>
    </source>
</evidence>
<keyword evidence="13 16" id="KW-0961">Cell wall biogenesis/degradation</keyword>
<dbReference type="GO" id="GO:0008360">
    <property type="term" value="P:regulation of cell shape"/>
    <property type="evidence" value="ECO:0007669"/>
    <property type="project" value="UniProtKB-KW"/>
</dbReference>
<comment type="similarity">
    <text evidence="14 16">Belongs to the SEDS family. FtsW subfamily.</text>
</comment>
<evidence type="ECO:0000256" key="7">
    <source>
        <dbReference type="ARBA" id="ARBA00022692"/>
    </source>
</evidence>
<evidence type="ECO:0000256" key="12">
    <source>
        <dbReference type="ARBA" id="ARBA00023306"/>
    </source>
</evidence>
<dbReference type="GO" id="GO:0009252">
    <property type="term" value="P:peptidoglycan biosynthetic process"/>
    <property type="evidence" value="ECO:0007669"/>
    <property type="project" value="UniProtKB-UniRule"/>
</dbReference>
<reference evidence="17 18" key="1">
    <citation type="submission" date="2016-10" db="EMBL/GenBank/DDBJ databases">
        <authorList>
            <person name="de Groot N.N."/>
        </authorList>
    </citation>
    <scope>NUCLEOTIDE SEQUENCE [LARGE SCALE GENOMIC DNA]</scope>
    <source>
        <strain evidence="17 18">DSM 18438</strain>
    </source>
</reference>